<protein>
    <submittedName>
        <fullName evidence="1">Uncharacterized protein</fullName>
    </submittedName>
</protein>
<dbReference type="AlphaFoldDB" id="A0A1H0K9K8"/>
<feature type="non-terminal residue" evidence="1">
    <location>
        <position position="1"/>
    </location>
</feature>
<gene>
    <name evidence="1" type="ORF">SAMN04488053_11660</name>
</gene>
<evidence type="ECO:0000313" key="1">
    <source>
        <dbReference type="EMBL" id="SDO52410.1"/>
    </source>
</evidence>
<sequence>DPQTAGQRPPCCLEEPGSIPLVLRDLPEGHLDSPTALVRPLLRYTAVLIFMLHGANKLRECLS</sequence>
<dbReference type="Proteomes" id="UP000198778">
    <property type="component" value="Unassembled WGS sequence"/>
</dbReference>
<keyword evidence="2" id="KW-1185">Reference proteome</keyword>
<evidence type="ECO:0000313" key="2">
    <source>
        <dbReference type="Proteomes" id="UP000198778"/>
    </source>
</evidence>
<reference evidence="2" key="1">
    <citation type="submission" date="2016-10" db="EMBL/GenBank/DDBJ databases">
        <authorList>
            <person name="Varghese N."/>
            <person name="Submissions S."/>
        </authorList>
    </citation>
    <scope>NUCLEOTIDE SEQUENCE [LARGE SCALE GENOMIC DNA]</scope>
    <source>
        <strain evidence="2">CGMCC 1.10369</strain>
    </source>
</reference>
<proteinExistence type="predicted"/>
<dbReference type="RefSeq" id="WP_210184582.1">
    <property type="nucleotide sequence ID" value="NZ_FNIL01000016.1"/>
</dbReference>
<dbReference type="EMBL" id="FNIL01000016">
    <property type="protein sequence ID" value="SDO52410.1"/>
    <property type="molecule type" value="Genomic_DNA"/>
</dbReference>
<organism evidence="1 2">
    <name type="scientific">Alkalicoccus daliensis</name>
    <dbReference type="NCBI Taxonomy" id="745820"/>
    <lineage>
        <taxon>Bacteria</taxon>
        <taxon>Bacillati</taxon>
        <taxon>Bacillota</taxon>
        <taxon>Bacilli</taxon>
        <taxon>Bacillales</taxon>
        <taxon>Bacillaceae</taxon>
        <taxon>Alkalicoccus</taxon>
    </lineage>
</organism>
<name>A0A1H0K9K8_9BACI</name>
<accession>A0A1H0K9K8</accession>